<feature type="transmembrane region" description="Helical" evidence="21">
    <location>
        <begin position="46"/>
        <end position="69"/>
    </location>
</feature>
<keyword evidence="7" id="KW-0444">Lipid biosynthesis</keyword>
<feature type="transmembrane region" description="Helical" evidence="21">
    <location>
        <begin position="90"/>
        <end position="111"/>
    </location>
</feature>
<comment type="caution">
    <text evidence="22">The sequence shown here is derived from an EMBL/GenBank/DDBJ whole genome shotgun (WGS) entry which is preliminary data.</text>
</comment>
<keyword evidence="17 21" id="KW-0443">Lipid metabolism</keyword>
<evidence type="ECO:0000256" key="8">
    <source>
        <dbReference type="ARBA" id="ARBA00022519"/>
    </source>
</evidence>
<keyword evidence="12 21" id="KW-0547">Nucleotide-binding</keyword>
<evidence type="ECO:0000256" key="3">
    <source>
        <dbReference type="ARBA" id="ARBA00005967"/>
    </source>
</evidence>
<keyword evidence="13 21" id="KW-0418">Kinase</keyword>
<comment type="catalytic activity">
    <reaction evidence="21">
        <text>a 1,2-diacyl-sn-glycerol + ATP = a 1,2-diacyl-sn-glycero-3-phosphate + ADP + H(+)</text>
        <dbReference type="Rhea" id="RHEA:10272"/>
        <dbReference type="ChEBI" id="CHEBI:15378"/>
        <dbReference type="ChEBI" id="CHEBI:17815"/>
        <dbReference type="ChEBI" id="CHEBI:30616"/>
        <dbReference type="ChEBI" id="CHEBI:58608"/>
        <dbReference type="ChEBI" id="CHEBI:456216"/>
        <dbReference type="EC" id="2.7.1.107"/>
    </reaction>
</comment>
<evidence type="ECO:0000256" key="10">
    <source>
        <dbReference type="ARBA" id="ARBA00022692"/>
    </source>
</evidence>
<keyword evidence="20 21" id="KW-1208">Phospholipid metabolism</keyword>
<accession>A0ABT7AKE3</accession>
<evidence type="ECO:0000256" key="15">
    <source>
        <dbReference type="ARBA" id="ARBA00022842"/>
    </source>
</evidence>
<keyword evidence="6" id="KW-1003">Cell membrane</keyword>
<keyword evidence="10 21" id="KW-0812">Transmembrane</keyword>
<proteinExistence type="inferred from homology"/>
<protein>
    <recommendedName>
        <fullName evidence="5 21">Diacylglycerol kinase</fullName>
        <ecNumber evidence="4 21">2.7.1.107</ecNumber>
    </recommendedName>
</protein>
<evidence type="ECO:0000256" key="13">
    <source>
        <dbReference type="ARBA" id="ARBA00022777"/>
    </source>
</evidence>
<dbReference type="InterPro" id="IPR033718">
    <property type="entry name" value="DAGK_prok"/>
</dbReference>
<dbReference type="CDD" id="cd14264">
    <property type="entry name" value="DAGK_IM"/>
    <property type="match status" value="1"/>
</dbReference>
<dbReference type="Gene3D" id="1.10.287.3610">
    <property type="match status" value="1"/>
</dbReference>
<keyword evidence="16 21" id="KW-1133">Transmembrane helix</keyword>
<evidence type="ECO:0000256" key="6">
    <source>
        <dbReference type="ARBA" id="ARBA00022475"/>
    </source>
</evidence>
<keyword evidence="9 21" id="KW-0808">Transferase</keyword>
<evidence type="ECO:0000256" key="7">
    <source>
        <dbReference type="ARBA" id="ARBA00022516"/>
    </source>
</evidence>
<dbReference type="EMBL" id="JASJEV010000013">
    <property type="protein sequence ID" value="MDJ1159840.1"/>
    <property type="molecule type" value="Genomic_DNA"/>
</dbReference>
<keyword evidence="11" id="KW-0479">Metal-binding</keyword>
<reference evidence="22 23" key="1">
    <citation type="submission" date="2023-05" db="EMBL/GenBank/DDBJ databases">
        <title>Chelatococcus sp. nov., a moderately thermophilic bacterium isolated from hot spring microbial mat.</title>
        <authorList>
            <person name="Hu C.-J."/>
            <person name="Li W.-J."/>
        </authorList>
    </citation>
    <scope>NUCLEOTIDE SEQUENCE [LARGE SCALE GENOMIC DNA]</scope>
    <source>
        <strain evidence="22 23">SYSU G07232</strain>
    </source>
</reference>
<evidence type="ECO:0000256" key="16">
    <source>
        <dbReference type="ARBA" id="ARBA00022989"/>
    </source>
</evidence>
<dbReference type="InterPro" id="IPR000829">
    <property type="entry name" value="DAGK"/>
</dbReference>
<dbReference type="GO" id="GO:0004143">
    <property type="term" value="F:ATP-dependent diacylglycerol kinase activity"/>
    <property type="evidence" value="ECO:0007669"/>
    <property type="project" value="UniProtKB-EC"/>
</dbReference>
<gene>
    <name evidence="22" type="ORF">QNA08_16595</name>
</gene>
<evidence type="ECO:0000256" key="17">
    <source>
        <dbReference type="ARBA" id="ARBA00023098"/>
    </source>
</evidence>
<name>A0ABT7AKE3_9HYPH</name>
<evidence type="ECO:0000256" key="20">
    <source>
        <dbReference type="ARBA" id="ARBA00023264"/>
    </source>
</evidence>
<dbReference type="RefSeq" id="WP_283741838.1">
    <property type="nucleotide sequence ID" value="NZ_JASJEV010000013.1"/>
</dbReference>
<keyword evidence="14 21" id="KW-0067">ATP-binding</keyword>
<dbReference type="PANTHER" id="PTHR34299">
    <property type="entry name" value="DIACYLGLYCEROL KINASE"/>
    <property type="match status" value="1"/>
</dbReference>
<evidence type="ECO:0000256" key="12">
    <source>
        <dbReference type="ARBA" id="ARBA00022741"/>
    </source>
</evidence>
<evidence type="ECO:0000256" key="19">
    <source>
        <dbReference type="ARBA" id="ARBA00023209"/>
    </source>
</evidence>
<comment type="subcellular location">
    <subcellularLocation>
        <location evidence="2 21">Cell inner membrane</location>
        <topology evidence="2 21">Multi-pass membrane protein</topology>
    </subcellularLocation>
</comment>
<sequence length="117" mass="12614">MHEIVLALRNSLRGLVFAVRSERAVRQELVLLLLALPLAAVVTEKLWLRVGLVCTILLVLTAELLNTALEKLADHVTPEPHPRIGIVKDLGSAAVFCALILAALVWGAAVAERLGLL</sequence>
<keyword evidence="8 21" id="KW-0997">Cell inner membrane</keyword>
<organism evidence="22 23">
    <name type="scientific">Chelatococcus albus</name>
    <dbReference type="NCBI Taxonomy" id="3047466"/>
    <lineage>
        <taxon>Bacteria</taxon>
        <taxon>Pseudomonadati</taxon>
        <taxon>Pseudomonadota</taxon>
        <taxon>Alphaproteobacteria</taxon>
        <taxon>Hyphomicrobiales</taxon>
        <taxon>Chelatococcaceae</taxon>
        <taxon>Chelatococcus</taxon>
    </lineage>
</organism>
<evidence type="ECO:0000256" key="1">
    <source>
        <dbReference type="ARBA" id="ARBA00001946"/>
    </source>
</evidence>
<evidence type="ECO:0000256" key="18">
    <source>
        <dbReference type="ARBA" id="ARBA00023136"/>
    </source>
</evidence>
<evidence type="ECO:0000256" key="9">
    <source>
        <dbReference type="ARBA" id="ARBA00022679"/>
    </source>
</evidence>
<dbReference type="Pfam" id="PF01219">
    <property type="entry name" value="DAGK_prokar"/>
    <property type="match status" value="1"/>
</dbReference>
<keyword evidence="18 21" id="KW-0472">Membrane</keyword>
<evidence type="ECO:0000313" key="23">
    <source>
        <dbReference type="Proteomes" id="UP001321492"/>
    </source>
</evidence>
<evidence type="ECO:0000256" key="21">
    <source>
        <dbReference type="RuleBase" id="RU363065"/>
    </source>
</evidence>
<evidence type="ECO:0000256" key="2">
    <source>
        <dbReference type="ARBA" id="ARBA00004429"/>
    </source>
</evidence>
<dbReference type="Proteomes" id="UP001321492">
    <property type="component" value="Unassembled WGS sequence"/>
</dbReference>
<keyword evidence="19" id="KW-0594">Phospholipid biosynthesis</keyword>
<comment type="function">
    <text evidence="21">Catalyzes the ATP-dependent phosphorylation of sn-l,2-diacylglycerol (DAG) to phosphatidic acid. Involved in the recycling of diacylglycerol produced as a by-product during membrane-derived oligosaccharide (MDO) biosynthesis.</text>
</comment>
<comment type="cofactor">
    <cofactor evidence="1">
        <name>Mg(2+)</name>
        <dbReference type="ChEBI" id="CHEBI:18420"/>
    </cofactor>
</comment>
<dbReference type="PANTHER" id="PTHR34299:SF1">
    <property type="entry name" value="DIACYLGLYCEROL KINASE"/>
    <property type="match status" value="1"/>
</dbReference>
<dbReference type="InterPro" id="IPR036945">
    <property type="entry name" value="DAGK_sf"/>
</dbReference>
<evidence type="ECO:0000256" key="5">
    <source>
        <dbReference type="ARBA" id="ARBA00017575"/>
    </source>
</evidence>
<keyword evidence="23" id="KW-1185">Reference proteome</keyword>
<dbReference type="EC" id="2.7.1.107" evidence="4 21"/>
<evidence type="ECO:0000313" key="22">
    <source>
        <dbReference type="EMBL" id="MDJ1159840.1"/>
    </source>
</evidence>
<comment type="caution">
    <text evidence="21">Lacks conserved residue(s) required for the propagation of feature annotation.</text>
</comment>
<keyword evidence="15" id="KW-0460">Magnesium</keyword>
<comment type="similarity">
    <text evidence="3 21">Belongs to the bacterial diacylglycerol kinase family.</text>
</comment>
<evidence type="ECO:0000256" key="4">
    <source>
        <dbReference type="ARBA" id="ARBA00012133"/>
    </source>
</evidence>
<evidence type="ECO:0000256" key="11">
    <source>
        <dbReference type="ARBA" id="ARBA00022723"/>
    </source>
</evidence>
<evidence type="ECO:0000256" key="14">
    <source>
        <dbReference type="ARBA" id="ARBA00022840"/>
    </source>
</evidence>